<evidence type="ECO:0000256" key="2">
    <source>
        <dbReference type="ARBA" id="ARBA00022448"/>
    </source>
</evidence>
<keyword evidence="3 6" id="KW-0812">Transmembrane</keyword>
<dbReference type="PANTHER" id="PTHR11706:SF33">
    <property type="entry name" value="NATURAL RESISTANCE-ASSOCIATED MACROPHAGE PROTEIN 2"/>
    <property type="match status" value="1"/>
</dbReference>
<dbReference type="GO" id="GO:0034755">
    <property type="term" value="P:iron ion transmembrane transport"/>
    <property type="evidence" value="ECO:0007669"/>
    <property type="project" value="TreeGrafter"/>
</dbReference>
<evidence type="ECO:0008006" key="9">
    <source>
        <dbReference type="Google" id="ProtNLM"/>
    </source>
</evidence>
<feature type="transmembrane region" description="Helical" evidence="6">
    <location>
        <begin position="126"/>
        <end position="147"/>
    </location>
</feature>
<feature type="transmembrane region" description="Helical" evidence="6">
    <location>
        <begin position="193"/>
        <end position="211"/>
    </location>
</feature>
<comment type="caution">
    <text evidence="7">The sequence shown here is derived from an EMBL/GenBank/DDBJ whole genome shotgun (WGS) entry which is preliminary data.</text>
</comment>
<proteinExistence type="predicted"/>
<evidence type="ECO:0000313" key="7">
    <source>
        <dbReference type="EMBL" id="OGN30816.1"/>
    </source>
</evidence>
<organism evidence="7 8">
    <name type="scientific">Candidatus Yanofskybacteria bacterium RIFCSPLOWO2_02_FULL_44_18</name>
    <dbReference type="NCBI Taxonomy" id="1802705"/>
    <lineage>
        <taxon>Bacteria</taxon>
        <taxon>Candidatus Yanofskyibacteriota</taxon>
    </lineage>
</organism>
<dbReference type="InterPro" id="IPR001046">
    <property type="entry name" value="NRAMP_fam"/>
</dbReference>
<evidence type="ECO:0000256" key="6">
    <source>
        <dbReference type="SAM" id="Phobius"/>
    </source>
</evidence>
<dbReference type="GO" id="GO:0005886">
    <property type="term" value="C:plasma membrane"/>
    <property type="evidence" value="ECO:0007669"/>
    <property type="project" value="TreeGrafter"/>
</dbReference>
<feature type="transmembrane region" description="Helical" evidence="6">
    <location>
        <begin position="251"/>
        <end position="276"/>
    </location>
</feature>
<dbReference type="AlphaFoldDB" id="A0A1F8H1R2"/>
<feature type="transmembrane region" description="Helical" evidence="6">
    <location>
        <begin position="404"/>
        <end position="427"/>
    </location>
</feature>
<evidence type="ECO:0000256" key="1">
    <source>
        <dbReference type="ARBA" id="ARBA00004141"/>
    </source>
</evidence>
<name>A0A1F8H1R2_9BACT</name>
<comment type="subcellular location">
    <subcellularLocation>
        <location evidence="1">Membrane</location>
        <topology evidence="1">Multi-pass membrane protein</topology>
    </subcellularLocation>
</comment>
<dbReference type="GO" id="GO:0015086">
    <property type="term" value="F:cadmium ion transmembrane transporter activity"/>
    <property type="evidence" value="ECO:0007669"/>
    <property type="project" value="TreeGrafter"/>
</dbReference>
<keyword evidence="2" id="KW-0813">Transport</keyword>
<dbReference type="Pfam" id="PF01566">
    <property type="entry name" value="Nramp"/>
    <property type="match status" value="1"/>
</dbReference>
<keyword evidence="4 6" id="KW-1133">Transmembrane helix</keyword>
<reference evidence="7 8" key="1">
    <citation type="journal article" date="2016" name="Nat. Commun.">
        <title>Thousands of microbial genomes shed light on interconnected biogeochemical processes in an aquifer system.</title>
        <authorList>
            <person name="Anantharaman K."/>
            <person name="Brown C.T."/>
            <person name="Hug L.A."/>
            <person name="Sharon I."/>
            <person name="Castelle C.J."/>
            <person name="Probst A.J."/>
            <person name="Thomas B.C."/>
            <person name="Singh A."/>
            <person name="Wilkins M.J."/>
            <person name="Karaoz U."/>
            <person name="Brodie E.L."/>
            <person name="Williams K.H."/>
            <person name="Hubbard S.S."/>
            <person name="Banfield J.F."/>
        </authorList>
    </citation>
    <scope>NUCLEOTIDE SEQUENCE [LARGE SCALE GENOMIC DNA]</scope>
</reference>
<evidence type="ECO:0000256" key="5">
    <source>
        <dbReference type="ARBA" id="ARBA00023136"/>
    </source>
</evidence>
<keyword evidence="5 6" id="KW-0472">Membrane</keyword>
<evidence type="ECO:0000256" key="4">
    <source>
        <dbReference type="ARBA" id="ARBA00022989"/>
    </source>
</evidence>
<evidence type="ECO:0000256" key="3">
    <source>
        <dbReference type="ARBA" id="ARBA00022692"/>
    </source>
</evidence>
<feature type="transmembrane region" description="Helical" evidence="6">
    <location>
        <begin position="344"/>
        <end position="363"/>
    </location>
</feature>
<dbReference type="Proteomes" id="UP000177111">
    <property type="component" value="Unassembled WGS sequence"/>
</dbReference>
<dbReference type="PANTHER" id="PTHR11706">
    <property type="entry name" value="SOLUTE CARRIER PROTEIN FAMILY 11 MEMBER"/>
    <property type="match status" value="1"/>
</dbReference>
<dbReference type="GO" id="GO:0005384">
    <property type="term" value="F:manganese ion transmembrane transporter activity"/>
    <property type="evidence" value="ECO:0007669"/>
    <property type="project" value="TreeGrafter"/>
</dbReference>
<feature type="transmembrane region" description="Helical" evidence="6">
    <location>
        <begin position="369"/>
        <end position="392"/>
    </location>
</feature>
<feature type="transmembrane region" description="Helical" evidence="6">
    <location>
        <begin position="296"/>
        <end position="324"/>
    </location>
</feature>
<feature type="transmembrane region" description="Helical" evidence="6">
    <location>
        <begin position="87"/>
        <end position="106"/>
    </location>
</feature>
<evidence type="ECO:0000313" key="8">
    <source>
        <dbReference type="Proteomes" id="UP000177111"/>
    </source>
</evidence>
<feature type="transmembrane region" description="Helical" evidence="6">
    <location>
        <begin position="47"/>
        <end position="66"/>
    </location>
</feature>
<sequence length="428" mass="47702">MINSMVLDRIKKFWKTLGAGFITGASDDEPSAIATYSIAGAKFGYSMLWAAVFTFPFMIAMQEMSGKIGRISGRGLAGNMKRHYPRWLVFLMALLIVTVNAINIGADMSGMAQAAAMLFDAHNTGVEKIIAFAITLIILPVVIFMPYKKIFSIFKWLSLSLFAYIFATFTVHQNWPEILYRAVVPSIFWTKDFFLILIAFLGTTLSPYLYFWQANQEIEEATILQCKPGHICKLKPVTNDELKILKRDTRFGMVFSNLITFFIITLTASTLFRAGITNIETLKDAAEALRPLAGEYSYLLFSLGIISSGFLAIPVLAGSAAYVISEIFNWPEGLNKSFTKAPQFYSVIIASTVIGLLIPILGFHPVRALFYTSIMYGLISPFLIFMVMHMANNKKIVGEHTNSFAMNVTGHIVLAVMSVFFIATLFIL</sequence>
<dbReference type="EMBL" id="MGKT01000008">
    <property type="protein sequence ID" value="OGN30816.1"/>
    <property type="molecule type" value="Genomic_DNA"/>
</dbReference>
<protein>
    <recommendedName>
        <fullName evidence="9">Iron transporter</fullName>
    </recommendedName>
</protein>
<gene>
    <name evidence="7" type="ORF">A3I96_03215</name>
</gene>
<accession>A0A1F8H1R2</accession>
<feature type="transmembrane region" description="Helical" evidence="6">
    <location>
        <begin position="154"/>
        <end position="173"/>
    </location>
</feature>